<evidence type="ECO:0000256" key="6">
    <source>
        <dbReference type="RuleBase" id="RU003560"/>
    </source>
</evidence>
<keyword evidence="3 7" id="KW-0032">Aminotransferase</keyword>
<evidence type="ECO:0000313" key="7">
    <source>
        <dbReference type="EMBL" id="HGU33725.1"/>
    </source>
</evidence>
<comment type="similarity">
    <text evidence="2 6">Belongs to the class-III pyridoxal-phosphate-dependent aminotransferase family.</text>
</comment>
<dbReference type="InterPro" id="IPR005814">
    <property type="entry name" value="Aminotrans_3"/>
</dbReference>
<dbReference type="FunFam" id="3.40.640.10:FF:000013">
    <property type="entry name" value="4-aminobutyrate aminotransferase"/>
    <property type="match status" value="1"/>
</dbReference>
<dbReference type="AlphaFoldDB" id="A0A7C4RTG5"/>
<comment type="cofactor">
    <cofactor evidence="1">
        <name>pyridoxal 5'-phosphate</name>
        <dbReference type="ChEBI" id="CHEBI:597326"/>
    </cofactor>
</comment>
<evidence type="ECO:0000256" key="4">
    <source>
        <dbReference type="ARBA" id="ARBA00022679"/>
    </source>
</evidence>
<dbReference type="GO" id="GO:0030170">
    <property type="term" value="F:pyridoxal phosphate binding"/>
    <property type="evidence" value="ECO:0007669"/>
    <property type="project" value="InterPro"/>
</dbReference>
<evidence type="ECO:0000256" key="2">
    <source>
        <dbReference type="ARBA" id="ARBA00008954"/>
    </source>
</evidence>
<dbReference type="CDD" id="cd00610">
    <property type="entry name" value="OAT_like"/>
    <property type="match status" value="1"/>
</dbReference>
<dbReference type="PANTHER" id="PTHR11986">
    <property type="entry name" value="AMINOTRANSFERASE CLASS III"/>
    <property type="match status" value="1"/>
</dbReference>
<evidence type="ECO:0000256" key="1">
    <source>
        <dbReference type="ARBA" id="ARBA00001933"/>
    </source>
</evidence>
<dbReference type="InterPro" id="IPR050103">
    <property type="entry name" value="Class-III_PLP-dep_AT"/>
</dbReference>
<dbReference type="EC" id="2.6.1.19" evidence="7"/>
<protein>
    <submittedName>
        <fullName evidence="7">4-aminobutyrate--2-oxoglutarate transaminase</fullName>
        <ecNumber evidence="7">2.6.1.19</ecNumber>
    </submittedName>
</protein>
<dbReference type="NCBIfam" id="TIGR00700">
    <property type="entry name" value="GABAtrnsam"/>
    <property type="match status" value="1"/>
</dbReference>
<keyword evidence="5 6" id="KW-0663">Pyridoxal phosphate</keyword>
<gene>
    <name evidence="7" type="primary">gabT</name>
    <name evidence="7" type="ORF">ENS29_12860</name>
</gene>
<dbReference type="Gene3D" id="3.90.1150.10">
    <property type="entry name" value="Aspartate Aminotransferase, domain 1"/>
    <property type="match status" value="1"/>
</dbReference>
<organism evidence="7">
    <name type="scientific">Desulfatirhabdium butyrativorans</name>
    <dbReference type="NCBI Taxonomy" id="340467"/>
    <lineage>
        <taxon>Bacteria</taxon>
        <taxon>Pseudomonadati</taxon>
        <taxon>Thermodesulfobacteriota</taxon>
        <taxon>Desulfobacteria</taxon>
        <taxon>Desulfobacterales</taxon>
        <taxon>Desulfatirhabdiaceae</taxon>
        <taxon>Desulfatirhabdium</taxon>
    </lineage>
</organism>
<name>A0A7C4RTG5_9BACT</name>
<dbReference type="SUPFAM" id="SSF53383">
    <property type="entry name" value="PLP-dependent transferases"/>
    <property type="match status" value="1"/>
</dbReference>
<dbReference type="InterPro" id="IPR004632">
    <property type="entry name" value="4NH2But_aminotransferase_bac"/>
</dbReference>
<evidence type="ECO:0000256" key="5">
    <source>
        <dbReference type="ARBA" id="ARBA00022898"/>
    </source>
</evidence>
<dbReference type="GO" id="GO:0042802">
    <property type="term" value="F:identical protein binding"/>
    <property type="evidence" value="ECO:0007669"/>
    <property type="project" value="TreeGrafter"/>
</dbReference>
<reference evidence="7" key="1">
    <citation type="journal article" date="2020" name="mSystems">
        <title>Genome- and Community-Level Interaction Insights into Carbon Utilization and Element Cycling Functions of Hydrothermarchaeota in Hydrothermal Sediment.</title>
        <authorList>
            <person name="Zhou Z."/>
            <person name="Liu Y."/>
            <person name="Xu W."/>
            <person name="Pan J."/>
            <person name="Luo Z.H."/>
            <person name="Li M."/>
        </authorList>
    </citation>
    <scope>NUCLEOTIDE SEQUENCE [LARGE SCALE GENOMIC DNA]</scope>
    <source>
        <strain evidence="7">SpSt-477</strain>
    </source>
</reference>
<dbReference type="EMBL" id="DSUH01000297">
    <property type="protein sequence ID" value="HGU33725.1"/>
    <property type="molecule type" value="Genomic_DNA"/>
</dbReference>
<dbReference type="GO" id="GO:0034386">
    <property type="term" value="F:4-aminobutyrate:2-oxoglutarate transaminase activity"/>
    <property type="evidence" value="ECO:0007669"/>
    <property type="project" value="UniProtKB-EC"/>
</dbReference>
<keyword evidence="4 7" id="KW-0808">Transferase</keyword>
<dbReference type="PANTHER" id="PTHR11986:SF58">
    <property type="entry name" value="LEUCINE_METHIONINE RACEMASE"/>
    <property type="match status" value="1"/>
</dbReference>
<dbReference type="InterPro" id="IPR015421">
    <property type="entry name" value="PyrdxlP-dep_Trfase_major"/>
</dbReference>
<dbReference type="Gene3D" id="3.40.640.10">
    <property type="entry name" value="Type I PLP-dependent aspartate aminotransferase-like (Major domain)"/>
    <property type="match status" value="1"/>
</dbReference>
<dbReference type="GO" id="GO:0009448">
    <property type="term" value="P:gamma-aminobutyric acid metabolic process"/>
    <property type="evidence" value="ECO:0007669"/>
    <property type="project" value="InterPro"/>
</dbReference>
<evidence type="ECO:0000256" key="3">
    <source>
        <dbReference type="ARBA" id="ARBA00022576"/>
    </source>
</evidence>
<dbReference type="InterPro" id="IPR015422">
    <property type="entry name" value="PyrdxlP-dep_Trfase_small"/>
</dbReference>
<dbReference type="Pfam" id="PF00202">
    <property type="entry name" value="Aminotran_3"/>
    <property type="match status" value="1"/>
</dbReference>
<proteinExistence type="inferred from homology"/>
<dbReference type="InterPro" id="IPR015424">
    <property type="entry name" value="PyrdxlP-dep_Trfase"/>
</dbReference>
<accession>A0A7C4RTG5</accession>
<dbReference type="InterPro" id="IPR049704">
    <property type="entry name" value="Aminotrans_3_PPA_site"/>
</dbReference>
<sequence>MTHHTQTLLELRNRHVPQGPFNVTPTFVREARGALMIDVEGREYIDFAGGIGVNNVGHCHPKVVQAIQDQAGKFIHTCFHIAMYEPYVDLAAKLNELAPGAFDKMTMFANSGAEAVENAVKIARYATGRPAVICFENGFHGRTLLTMTLTSKVKPYKWGFGPYAPEVYRMPYAYCYRCPFGLSYPSCGTACADHLEDFFISHVAAEQTAAVIAEPIQGEGGFVTPPPEYFPKLQAICNKYGIALIIDEVQTGMGRTGKLFAIDHWGIAPDIITLAKSLGGGLPLSAVTGRADLMNKPHVGGLGGTYAGNPIACRAALAVLEILIEDKLLETAETLGRKVRAKLVDLQQRHEIIGDVRGKGPMLAMELVRDRHSKQPAADEAKKLVKLCFDKGLVLISCGNFGNVIRTLMPLVITDEQLEKGFAILEESLVELRK</sequence>
<dbReference type="PIRSF" id="PIRSF000521">
    <property type="entry name" value="Transaminase_4ab_Lys_Orn"/>
    <property type="match status" value="1"/>
</dbReference>
<dbReference type="PROSITE" id="PS00600">
    <property type="entry name" value="AA_TRANSFER_CLASS_3"/>
    <property type="match status" value="1"/>
</dbReference>
<comment type="caution">
    <text evidence="7">The sequence shown here is derived from an EMBL/GenBank/DDBJ whole genome shotgun (WGS) entry which is preliminary data.</text>
</comment>